<evidence type="ECO:0000259" key="2">
    <source>
        <dbReference type="Pfam" id="PF00109"/>
    </source>
</evidence>
<dbReference type="EMBL" id="DS995710">
    <property type="protein sequence ID" value="EEQ28595.1"/>
    <property type="molecule type" value="Genomic_DNA"/>
</dbReference>
<feature type="domain" description="Beta-ketoacyl synthase-like N-terminal" evidence="2">
    <location>
        <begin position="8"/>
        <end position="88"/>
    </location>
</feature>
<dbReference type="Gene3D" id="3.40.47.10">
    <property type="match status" value="1"/>
</dbReference>
<dbReference type="GO" id="GO:0016746">
    <property type="term" value="F:acyltransferase activity"/>
    <property type="evidence" value="ECO:0007669"/>
    <property type="project" value="InterPro"/>
</dbReference>
<keyword evidence="4" id="KW-1185">Reference proteome</keyword>
<dbReference type="Proteomes" id="UP000002035">
    <property type="component" value="Unassembled WGS sequence"/>
</dbReference>
<name>C5G1D2_ARTOC</name>
<protein>
    <recommendedName>
        <fullName evidence="2">Beta-ketoacyl synthase-like N-terminal domain-containing protein</fullName>
    </recommendedName>
</protein>
<evidence type="ECO:0000313" key="3">
    <source>
        <dbReference type="EMBL" id="EEQ28595.1"/>
    </source>
</evidence>
<dbReference type="AlphaFoldDB" id="C5G1D2"/>
<dbReference type="GeneID" id="9226545"/>
<dbReference type="VEuPathDB" id="FungiDB:MCYG_08754"/>
<dbReference type="OrthoDB" id="329835at2759"/>
<feature type="transmembrane region" description="Helical" evidence="1">
    <location>
        <begin position="134"/>
        <end position="151"/>
    </location>
</feature>
<reference evidence="4" key="1">
    <citation type="journal article" date="2012" name="MBio">
        <title>Comparative genome analysis of Trichophyton rubrum and related dermatophytes reveals candidate genes involved in infection.</title>
        <authorList>
            <person name="Martinez D.A."/>
            <person name="Oliver B.G."/>
            <person name="Graeser Y."/>
            <person name="Goldberg J.M."/>
            <person name="Li W."/>
            <person name="Martinez-Rossi N.M."/>
            <person name="Monod M."/>
            <person name="Shelest E."/>
            <person name="Barton R.C."/>
            <person name="Birch E."/>
            <person name="Brakhage A.A."/>
            <person name="Chen Z."/>
            <person name="Gurr S.J."/>
            <person name="Heiman D."/>
            <person name="Heitman J."/>
            <person name="Kosti I."/>
            <person name="Rossi A."/>
            <person name="Saif S."/>
            <person name="Samalova M."/>
            <person name="Saunders C.W."/>
            <person name="Shea T."/>
            <person name="Summerbell R.C."/>
            <person name="Xu J."/>
            <person name="Young S."/>
            <person name="Zeng Q."/>
            <person name="Birren B.W."/>
            <person name="Cuomo C.A."/>
            <person name="White T.C."/>
        </authorList>
    </citation>
    <scope>NUCLEOTIDE SEQUENCE [LARGE SCALE GENOMIC DNA]</scope>
    <source>
        <strain evidence="4">ATCC MYA-4605 / CBS 113480</strain>
    </source>
</reference>
<accession>C5G1D2</accession>
<dbReference type="InterPro" id="IPR016039">
    <property type="entry name" value="Thiolase-like"/>
</dbReference>
<organism evidence="3 4">
    <name type="scientific">Arthroderma otae (strain ATCC MYA-4605 / CBS 113480)</name>
    <name type="common">Microsporum canis</name>
    <dbReference type="NCBI Taxonomy" id="554155"/>
    <lineage>
        <taxon>Eukaryota</taxon>
        <taxon>Fungi</taxon>
        <taxon>Dikarya</taxon>
        <taxon>Ascomycota</taxon>
        <taxon>Pezizomycotina</taxon>
        <taxon>Eurotiomycetes</taxon>
        <taxon>Eurotiomycetidae</taxon>
        <taxon>Onygenales</taxon>
        <taxon>Arthrodermataceae</taxon>
        <taxon>Microsporum</taxon>
    </lineage>
</organism>
<sequence length="160" mass="17920">MSKSKFCIAIVGSAYRFPGSPTSPSKLRNLLKDPKDIRTQFDPENLNLSRSYDSNGEVHGATYVNNRAFLLLKIDSLTRRISLVEAEAAGNTLNQMRGSKASVNIGVMTGDPCDIQMRDFETVSQYCATRTGRIILSNLVIMLFVILRITSYKSTQRYKE</sequence>
<keyword evidence="1" id="KW-0812">Transmembrane</keyword>
<keyword evidence="1" id="KW-1133">Transmembrane helix</keyword>
<dbReference type="Pfam" id="PF00109">
    <property type="entry name" value="ketoacyl-synt"/>
    <property type="match status" value="1"/>
</dbReference>
<evidence type="ECO:0000256" key="1">
    <source>
        <dbReference type="SAM" id="Phobius"/>
    </source>
</evidence>
<keyword evidence="1" id="KW-0472">Membrane</keyword>
<evidence type="ECO:0000313" key="4">
    <source>
        <dbReference type="Proteomes" id="UP000002035"/>
    </source>
</evidence>
<proteinExistence type="predicted"/>
<dbReference type="eggNOG" id="KOG1202">
    <property type="taxonomic scope" value="Eukaryota"/>
</dbReference>
<dbReference type="STRING" id="554155.C5G1D2"/>
<gene>
    <name evidence="3" type="ORF">MCYG_08754</name>
</gene>
<dbReference type="HOGENOM" id="CLU_1651738_0_0_1"/>
<dbReference type="SUPFAM" id="SSF53901">
    <property type="entry name" value="Thiolase-like"/>
    <property type="match status" value="1"/>
</dbReference>
<dbReference type="InterPro" id="IPR014030">
    <property type="entry name" value="Ketoacyl_synth_N"/>
</dbReference>
<dbReference type="RefSeq" id="XP_002842614.1">
    <property type="nucleotide sequence ID" value="XM_002842568.1"/>
</dbReference>